<dbReference type="AlphaFoldDB" id="A0A9K3DQV0"/>
<name>A0A9K3DQV0_HELAN</name>
<reference evidence="1" key="1">
    <citation type="journal article" date="2017" name="Nature">
        <title>The sunflower genome provides insights into oil metabolism, flowering and Asterid evolution.</title>
        <authorList>
            <person name="Badouin H."/>
            <person name="Gouzy J."/>
            <person name="Grassa C.J."/>
            <person name="Murat F."/>
            <person name="Staton S.E."/>
            <person name="Cottret L."/>
            <person name="Lelandais-Briere C."/>
            <person name="Owens G.L."/>
            <person name="Carrere S."/>
            <person name="Mayjonade B."/>
            <person name="Legrand L."/>
            <person name="Gill N."/>
            <person name="Kane N.C."/>
            <person name="Bowers J.E."/>
            <person name="Hubner S."/>
            <person name="Bellec A."/>
            <person name="Berard A."/>
            <person name="Berges H."/>
            <person name="Blanchet N."/>
            <person name="Boniface M.C."/>
            <person name="Brunel D."/>
            <person name="Catrice O."/>
            <person name="Chaidir N."/>
            <person name="Claudel C."/>
            <person name="Donnadieu C."/>
            <person name="Faraut T."/>
            <person name="Fievet G."/>
            <person name="Helmstetter N."/>
            <person name="King M."/>
            <person name="Knapp S.J."/>
            <person name="Lai Z."/>
            <person name="Le Paslier M.C."/>
            <person name="Lippi Y."/>
            <person name="Lorenzon L."/>
            <person name="Mandel J.R."/>
            <person name="Marage G."/>
            <person name="Marchand G."/>
            <person name="Marquand E."/>
            <person name="Bret-Mestries E."/>
            <person name="Morien E."/>
            <person name="Nambeesan S."/>
            <person name="Nguyen T."/>
            <person name="Pegot-Espagnet P."/>
            <person name="Pouilly N."/>
            <person name="Raftis F."/>
            <person name="Sallet E."/>
            <person name="Schiex T."/>
            <person name="Thomas J."/>
            <person name="Vandecasteele C."/>
            <person name="Vares D."/>
            <person name="Vear F."/>
            <person name="Vautrin S."/>
            <person name="Crespi M."/>
            <person name="Mangin B."/>
            <person name="Burke J.M."/>
            <person name="Salse J."/>
            <person name="Munos S."/>
            <person name="Vincourt P."/>
            <person name="Rieseberg L.H."/>
            <person name="Langlade N.B."/>
        </authorList>
    </citation>
    <scope>NUCLEOTIDE SEQUENCE</scope>
    <source>
        <tissue evidence="1">Leaves</tissue>
    </source>
</reference>
<proteinExistence type="predicted"/>
<dbReference type="EMBL" id="MNCJ02000331">
    <property type="protein sequence ID" value="KAF5759659.1"/>
    <property type="molecule type" value="Genomic_DNA"/>
</dbReference>
<sequence>MPNKLNSVQCAGVDKKEELLWMPTRTILPKTSAWRVRKDSQALYSRLAKETWKSF</sequence>
<evidence type="ECO:0000313" key="2">
    <source>
        <dbReference type="Proteomes" id="UP000215914"/>
    </source>
</evidence>
<dbReference type="Proteomes" id="UP000215914">
    <property type="component" value="Unassembled WGS sequence"/>
</dbReference>
<dbReference type="Gramene" id="mRNA:HanXRQr2_Chr16g0743911">
    <property type="protein sequence ID" value="CDS:HanXRQr2_Chr16g0743911.1"/>
    <property type="gene ID" value="HanXRQr2_Chr16g0743911"/>
</dbReference>
<accession>A0A9K3DQV0</accession>
<evidence type="ECO:0000313" key="1">
    <source>
        <dbReference type="EMBL" id="KAF5759659.1"/>
    </source>
</evidence>
<gene>
    <name evidence="1" type="ORF">HanXRQr2_Chr16g0743911</name>
</gene>
<reference evidence="1" key="2">
    <citation type="submission" date="2020-06" db="EMBL/GenBank/DDBJ databases">
        <title>Helianthus annuus Genome sequencing and assembly Release 2.</title>
        <authorList>
            <person name="Gouzy J."/>
            <person name="Langlade N."/>
            <person name="Munos S."/>
        </authorList>
    </citation>
    <scope>NUCLEOTIDE SEQUENCE</scope>
    <source>
        <tissue evidence="1">Leaves</tissue>
    </source>
</reference>
<organism evidence="1 2">
    <name type="scientific">Helianthus annuus</name>
    <name type="common">Common sunflower</name>
    <dbReference type="NCBI Taxonomy" id="4232"/>
    <lineage>
        <taxon>Eukaryota</taxon>
        <taxon>Viridiplantae</taxon>
        <taxon>Streptophyta</taxon>
        <taxon>Embryophyta</taxon>
        <taxon>Tracheophyta</taxon>
        <taxon>Spermatophyta</taxon>
        <taxon>Magnoliopsida</taxon>
        <taxon>eudicotyledons</taxon>
        <taxon>Gunneridae</taxon>
        <taxon>Pentapetalae</taxon>
        <taxon>asterids</taxon>
        <taxon>campanulids</taxon>
        <taxon>Asterales</taxon>
        <taxon>Asteraceae</taxon>
        <taxon>Asteroideae</taxon>
        <taxon>Heliantheae alliance</taxon>
        <taxon>Heliantheae</taxon>
        <taxon>Helianthus</taxon>
    </lineage>
</organism>
<protein>
    <submittedName>
        <fullName evidence="1">Uncharacterized protein</fullName>
    </submittedName>
</protein>
<comment type="caution">
    <text evidence="1">The sequence shown here is derived from an EMBL/GenBank/DDBJ whole genome shotgun (WGS) entry which is preliminary data.</text>
</comment>
<keyword evidence="2" id="KW-1185">Reference proteome</keyword>